<keyword evidence="1" id="KW-0472">Membrane</keyword>
<reference evidence="2" key="1">
    <citation type="journal article" date="2013" name="Mitochondrial DNA">
        <title>The complete mitochondrial genome of Dolycoris baccarum (Insecta: Hemiptera: Pentatomidae).</title>
        <authorList>
            <person name="Zhang Q.L."/>
            <person name="Yuan M.L."/>
            <person name="Shen Y.Y."/>
        </authorList>
    </citation>
    <scope>NUCLEOTIDE SEQUENCE</scope>
    <source>
        <strain evidence="2">Qingyang</strain>
    </source>
</reference>
<accession>M1JUG3</accession>
<dbReference type="GeneID" id="14659820"/>
<protein>
    <submittedName>
        <fullName evidence="2">ATP synthase F0 subunit 8</fullName>
    </submittedName>
</protein>
<dbReference type="RefSeq" id="YP_007476427.1">
    <property type="nucleotide sequence ID" value="NC_020373.1"/>
</dbReference>
<sequence>MPQMSPMWWEILFILFFTLYLMLNTIMYFSTIKYSTSKKKISYNMNINKWNW</sequence>
<geneLocation type="mitochondrion" evidence="2"/>
<dbReference type="EMBL" id="KJ507135">
    <property type="protein sequence ID" value="AIC83235.1"/>
    <property type="molecule type" value="Genomic_DNA"/>
</dbReference>
<proteinExistence type="predicted"/>
<reference evidence="3" key="3">
    <citation type="submission" date="2014-02" db="EMBL/GenBank/DDBJ databases">
        <title>Comparative mitogenomic analysis of two strains of Dolycoris baccarum (Insecta: Hemiptera: Pentatomidae): Evidence of positive selection in atp6 and nad5 genes in high-altitude adaptation.</title>
        <authorList>
            <person name="Yuan M.-L."/>
            <person name="Zhang Q.-L."/>
            <person name="Guo Z.-L."/>
        </authorList>
    </citation>
    <scope>NUCLEOTIDE SEQUENCE</scope>
</reference>
<keyword evidence="2" id="KW-0496">Mitochondrion</keyword>
<evidence type="ECO:0000313" key="3">
    <source>
        <dbReference type="EMBL" id="AIC83235.1"/>
    </source>
</evidence>
<evidence type="ECO:0000313" key="2">
    <source>
        <dbReference type="EMBL" id="AGF25243.1"/>
    </source>
</evidence>
<reference evidence="2" key="2">
    <citation type="submission" date="2013-01" db="EMBL/GenBank/DDBJ databases">
        <authorList>
            <person name="Yuan M.-L."/>
            <person name="Zhang Q.-L."/>
            <person name="Shen Y.-Y."/>
        </authorList>
    </citation>
    <scope>NUCLEOTIDE SEQUENCE</scope>
    <source>
        <strain evidence="2">Qingyang</strain>
    </source>
</reference>
<organism evidence="2">
    <name type="scientific">Dolycoris baccarum</name>
    <name type="common">Sloe bug</name>
    <name type="synonym">Hairy shield bug</name>
    <dbReference type="NCBI Taxonomy" id="387771"/>
    <lineage>
        <taxon>Eukaryota</taxon>
        <taxon>Metazoa</taxon>
        <taxon>Ecdysozoa</taxon>
        <taxon>Arthropoda</taxon>
        <taxon>Hexapoda</taxon>
        <taxon>Insecta</taxon>
        <taxon>Pterygota</taxon>
        <taxon>Neoptera</taxon>
        <taxon>Paraneoptera</taxon>
        <taxon>Hemiptera</taxon>
        <taxon>Heteroptera</taxon>
        <taxon>Panheteroptera</taxon>
        <taxon>Pentatomomorpha</taxon>
        <taxon>Pentatomoidea</taxon>
        <taxon>Pentatomidae</taxon>
        <taxon>Pentatominae</taxon>
        <taxon>Dolycoris</taxon>
    </lineage>
</organism>
<keyword evidence="1" id="KW-0812">Transmembrane</keyword>
<gene>
    <name evidence="2" type="primary">atp8</name>
</gene>
<keyword evidence="1" id="KW-1133">Transmembrane helix</keyword>
<evidence type="ECO:0000256" key="1">
    <source>
        <dbReference type="SAM" id="Phobius"/>
    </source>
</evidence>
<name>M1JUG3_DOLBA</name>
<dbReference type="AlphaFoldDB" id="M1JUG3"/>
<dbReference type="EMBL" id="KC460537">
    <property type="protein sequence ID" value="AGF25243.1"/>
    <property type="molecule type" value="Genomic_DNA"/>
</dbReference>
<feature type="transmembrane region" description="Helical" evidence="1">
    <location>
        <begin position="6"/>
        <end position="29"/>
    </location>
</feature>
<dbReference type="CTD" id="4509"/>